<evidence type="ECO:0000259" key="9">
    <source>
        <dbReference type="PROSITE" id="PS50262"/>
    </source>
</evidence>
<keyword evidence="5 8" id="KW-0472">Membrane</keyword>
<accession>R7TK40</accession>
<dbReference type="OMA" id="FWATSNC"/>
<keyword evidence="3 8" id="KW-1133">Transmembrane helix</keyword>
<feature type="transmembrane region" description="Helical" evidence="8">
    <location>
        <begin position="270"/>
        <end position="292"/>
    </location>
</feature>
<dbReference type="InterPro" id="IPR017452">
    <property type="entry name" value="GPCR_Rhodpsn_7TM"/>
</dbReference>
<keyword evidence="12" id="KW-1185">Reference proteome</keyword>
<dbReference type="AlphaFoldDB" id="R7TK40"/>
<dbReference type="EMBL" id="KB310317">
    <property type="protein sequence ID" value="ELT91896.1"/>
    <property type="molecule type" value="Genomic_DNA"/>
</dbReference>
<evidence type="ECO:0000313" key="12">
    <source>
        <dbReference type="Proteomes" id="UP000014760"/>
    </source>
</evidence>
<feature type="transmembrane region" description="Helical" evidence="8">
    <location>
        <begin position="312"/>
        <end position="333"/>
    </location>
</feature>
<dbReference type="EMBL" id="AMQN01000337">
    <property type="status" value="NOT_ANNOTATED_CDS"/>
    <property type="molecule type" value="Genomic_DNA"/>
</dbReference>
<organism evidence="10">
    <name type="scientific">Capitella teleta</name>
    <name type="common">Polychaete worm</name>
    <dbReference type="NCBI Taxonomy" id="283909"/>
    <lineage>
        <taxon>Eukaryota</taxon>
        <taxon>Metazoa</taxon>
        <taxon>Spiralia</taxon>
        <taxon>Lophotrochozoa</taxon>
        <taxon>Annelida</taxon>
        <taxon>Polychaeta</taxon>
        <taxon>Sedentaria</taxon>
        <taxon>Scolecida</taxon>
        <taxon>Capitellidae</taxon>
        <taxon>Capitella</taxon>
    </lineage>
</organism>
<name>R7TK40_CAPTE</name>
<evidence type="ECO:0000256" key="4">
    <source>
        <dbReference type="ARBA" id="ARBA00023040"/>
    </source>
</evidence>
<evidence type="ECO:0000256" key="5">
    <source>
        <dbReference type="ARBA" id="ARBA00023136"/>
    </source>
</evidence>
<dbReference type="EnsemblMetazoa" id="CapteT216418">
    <property type="protein sequence ID" value="CapteP216418"/>
    <property type="gene ID" value="CapteG216418"/>
</dbReference>
<reference evidence="11" key="3">
    <citation type="submission" date="2015-06" db="UniProtKB">
        <authorList>
            <consortium name="EnsemblMetazoa"/>
        </authorList>
    </citation>
    <scope>IDENTIFICATION</scope>
</reference>
<dbReference type="HOGENOM" id="CLU_009579_19_0_1"/>
<keyword evidence="6" id="KW-0675">Receptor</keyword>
<keyword evidence="2 8" id="KW-0812">Transmembrane</keyword>
<reference evidence="10 12" key="2">
    <citation type="journal article" date="2013" name="Nature">
        <title>Insights into bilaterian evolution from three spiralian genomes.</title>
        <authorList>
            <person name="Simakov O."/>
            <person name="Marletaz F."/>
            <person name="Cho S.J."/>
            <person name="Edsinger-Gonzales E."/>
            <person name="Havlak P."/>
            <person name="Hellsten U."/>
            <person name="Kuo D.H."/>
            <person name="Larsson T."/>
            <person name="Lv J."/>
            <person name="Arendt D."/>
            <person name="Savage R."/>
            <person name="Osoegawa K."/>
            <person name="de Jong P."/>
            <person name="Grimwood J."/>
            <person name="Chapman J.A."/>
            <person name="Shapiro H."/>
            <person name="Aerts A."/>
            <person name="Otillar R.P."/>
            <person name="Terry A.Y."/>
            <person name="Boore J.L."/>
            <person name="Grigoriev I.V."/>
            <person name="Lindberg D.R."/>
            <person name="Seaver E.C."/>
            <person name="Weisblat D.A."/>
            <person name="Putnam N.H."/>
            <person name="Rokhsar D.S."/>
        </authorList>
    </citation>
    <scope>NUCLEOTIDE SEQUENCE</scope>
    <source>
        <strain evidence="10 12">I ESC-2004</strain>
    </source>
</reference>
<dbReference type="GO" id="GO:0004930">
    <property type="term" value="F:G protein-coupled receptor activity"/>
    <property type="evidence" value="ECO:0007669"/>
    <property type="project" value="UniProtKB-KW"/>
</dbReference>
<comment type="subcellular location">
    <subcellularLocation>
        <location evidence="1">Membrane</location>
        <topology evidence="1">Multi-pass membrane protein</topology>
    </subcellularLocation>
</comment>
<evidence type="ECO:0000313" key="10">
    <source>
        <dbReference type="EMBL" id="ELT91896.1"/>
    </source>
</evidence>
<proteinExistence type="predicted"/>
<protein>
    <recommendedName>
        <fullName evidence="9">G-protein coupled receptors family 1 profile domain-containing protein</fullName>
    </recommendedName>
</protein>
<dbReference type="PROSITE" id="PS50262">
    <property type="entry name" value="G_PROTEIN_RECEP_F1_2"/>
    <property type="match status" value="1"/>
</dbReference>
<evidence type="ECO:0000313" key="11">
    <source>
        <dbReference type="EnsemblMetazoa" id="CapteP216418"/>
    </source>
</evidence>
<dbReference type="PANTHER" id="PTHR24243:SF233">
    <property type="entry name" value="THYROTROPIN-RELEASING HORMONE RECEPTOR"/>
    <property type="match status" value="1"/>
</dbReference>
<feature type="domain" description="G-protein coupled receptors family 1 profile" evidence="9">
    <location>
        <begin position="65"/>
        <end position="331"/>
    </location>
</feature>
<keyword evidence="7" id="KW-0807">Transducer</keyword>
<dbReference type="CDD" id="cd00637">
    <property type="entry name" value="7tm_classA_rhodopsin-like"/>
    <property type="match status" value="1"/>
</dbReference>
<evidence type="ECO:0000256" key="7">
    <source>
        <dbReference type="ARBA" id="ARBA00023224"/>
    </source>
</evidence>
<dbReference type="Pfam" id="PF00001">
    <property type="entry name" value="7tm_1"/>
    <property type="match status" value="1"/>
</dbReference>
<keyword evidence="4" id="KW-0297">G-protein coupled receptor</keyword>
<dbReference type="OrthoDB" id="6147321at2759"/>
<feature type="transmembrane region" description="Helical" evidence="8">
    <location>
        <begin position="170"/>
        <end position="192"/>
    </location>
</feature>
<feature type="transmembrane region" description="Helical" evidence="8">
    <location>
        <begin position="212"/>
        <end position="240"/>
    </location>
</feature>
<gene>
    <name evidence="10" type="ORF">CAPTEDRAFT_216418</name>
</gene>
<evidence type="ECO:0000256" key="1">
    <source>
        <dbReference type="ARBA" id="ARBA00004141"/>
    </source>
</evidence>
<evidence type="ECO:0000256" key="3">
    <source>
        <dbReference type="ARBA" id="ARBA00022989"/>
    </source>
</evidence>
<evidence type="ECO:0000256" key="6">
    <source>
        <dbReference type="ARBA" id="ARBA00023170"/>
    </source>
</evidence>
<dbReference type="Proteomes" id="UP000014760">
    <property type="component" value="Unassembled WGS sequence"/>
</dbReference>
<sequence length="381" mass="42779">MAIFKMTYDSTDPAEQLTTSKFDFDADNTTSSVIIIDAPLTKDISIWYPWALSTVYLVLGVGLILNTITVIAYVKSPLLSRGKPVHQLIFNMTISDLISCLVCQPFVLFQYSKAGERYISTRKLPCIGAFAGLVIGFDSTFTALLLITCERLFAIISPLQHMHRVTRRSARVAILVAWTLLTVKSSILFYWNKWRPYYPCIGVMIMPDLYSLYIYNTTLYTCMGLIVLFNILLGVVVVVAKRRARTMMASQTTAKSVRRQIKSSQNELKIVKIVFLTVCVLFVTWIPTNTLANMVLSFVTKGQAPPYDLLAAYHMTRAITLLGTVADPLIYFLKNSQCRDAVLKLFGRAEPPKPRPQQSVYSLDSNTVESKLSEVTVKTDA</sequence>
<dbReference type="PANTHER" id="PTHR24243">
    <property type="entry name" value="G-PROTEIN COUPLED RECEPTOR"/>
    <property type="match status" value="1"/>
</dbReference>
<dbReference type="PRINTS" id="PR00237">
    <property type="entry name" value="GPCRRHODOPSN"/>
</dbReference>
<feature type="transmembrane region" description="Helical" evidence="8">
    <location>
        <begin position="88"/>
        <end position="107"/>
    </location>
</feature>
<feature type="transmembrane region" description="Helical" evidence="8">
    <location>
        <begin position="55"/>
        <end position="76"/>
    </location>
</feature>
<dbReference type="GO" id="GO:0005886">
    <property type="term" value="C:plasma membrane"/>
    <property type="evidence" value="ECO:0007669"/>
    <property type="project" value="TreeGrafter"/>
</dbReference>
<dbReference type="Gene3D" id="1.20.1070.10">
    <property type="entry name" value="Rhodopsin 7-helix transmembrane proteins"/>
    <property type="match status" value="1"/>
</dbReference>
<feature type="transmembrane region" description="Helical" evidence="8">
    <location>
        <begin position="127"/>
        <end position="149"/>
    </location>
</feature>
<evidence type="ECO:0000256" key="2">
    <source>
        <dbReference type="ARBA" id="ARBA00022692"/>
    </source>
</evidence>
<reference evidence="12" key="1">
    <citation type="submission" date="2012-12" db="EMBL/GenBank/DDBJ databases">
        <authorList>
            <person name="Hellsten U."/>
            <person name="Grimwood J."/>
            <person name="Chapman J.A."/>
            <person name="Shapiro H."/>
            <person name="Aerts A."/>
            <person name="Otillar R.P."/>
            <person name="Terry A.Y."/>
            <person name="Boore J.L."/>
            <person name="Simakov O."/>
            <person name="Marletaz F."/>
            <person name="Cho S.-J."/>
            <person name="Edsinger-Gonzales E."/>
            <person name="Havlak P."/>
            <person name="Kuo D.-H."/>
            <person name="Larsson T."/>
            <person name="Lv J."/>
            <person name="Arendt D."/>
            <person name="Savage R."/>
            <person name="Osoegawa K."/>
            <person name="de Jong P."/>
            <person name="Lindberg D.R."/>
            <person name="Seaver E.C."/>
            <person name="Weisblat D.A."/>
            <person name="Putnam N.H."/>
            <person name="Grigoriev I.V."/>
            <person name="Rokhsar D.S."/>
        </authorList>
    </citation>
    <scope>NUCLEOTIDE SEQUENCE</scope>
    <source>
        <strain evidence="12">I ESC-2004</strain>
    </source>
</reference>
<dbReference type="InterPro" id="IPR000276">
    <property type="entry name" value="GPCR_Rhodpsn"/>
</dbReference>
<dbReference type="STRING" id="283909.R7TK40"/>
<evidence type="ECO:0000256" key="8">
    <source>
        <dbReference type="SAM" id="Phobius"/>
    </source>
</evidence>
<dbReference type="SUPFAM" id="SSF81321">
    <property type="entry name" value="Family A G protein-coupled receptor-like"/>
    <property type="match status" value="1"/>
</dbReference>